<protein>
    <submittedName>
        <fullName evidence="2">Lipoate--protein ligase</fullName>
    </submittedName>
</protein>
<proteinExistence type="predicted"/>
<dbReference type="PANTHER" id="PTHR43679:SF2">
    <property type="entry name" value="OCTANOYL-[GCVH]:PROTEIN N-OCTANOYLTRANSFERASE"/>
    <property type="match status" value="1"/>
</dbReference>
<dbReference type="InterPro" id="IPR004143">
    <property type="entry name" value="BPL_LPL_catalytic"/>
</dbReference>
<dbReference type="InterPro" id="IPR045864">
    <property type="entry name" value="aa-tRNA-synth_II/BPL/LPL"/>
</dbReference>
<keyword evidence="3" id="KW-1185">Reference proteome</keyword>
<dbReference type="GO" id="GO:0016874">
    <property type="term" value="F:ligase activity"/>
    <property type="evidence" value="ECO:0007669"/>
    <property type="project" value="UniProtKB-KW"/>
</dbReference>
<dbReference type="Proteomes" id="UP000571701">
    <property type="component" value="Unassembled WGS sequence"/>
</dbReference>
<dbReference type="InterPro" id="IPR050664">
    <property type="entry name" value="Octanoyltrans_LipM/LipL"/>
</dbReference>
<comment type="caution">
    <text evidence="2">The sequence shown here is derived from an EMBL/GenBank/DDBJ whole genome shotgun (WGS) entry which is preliminary data.</text>
</comment>
<dbReference type="AlphaFoldDB" id="A0A7W2FN46"/>
<gene>
    <name evidence="2" type="ORF">H2O73_02175</name>
</gene>
<keyword evidence="2" id="KW-0436">Ligase</keyword>
<evidence type="ECO:0000313" key="2">
    <source>
        <dbReference type="EMBL" id="MBA5761135.1"/>
    </source>
</evidence>
<sequence>MASKNKLIRYPSIEVQALFEKEQALIEQVKASQLDQVLLLWQAKVPTLVLPAGNKWSLSDELVQSLAQTGWALTARKTGGAPVPQLLGIINLSHIYHWPDDLPYDIKTAYLNLCGVLKTFFQSIGVTVEVHATPGSYCDGDYNLNIAGQKIVGTAQRVLLKKQGGKVVLSQACIIIDADVEKLVEPVKLCNQICHHSAQIEANVHTTLYSHMDERPSVEVLFRQLTEAFLYHSK</sequence>
<dbReference type="SUPFAM" id="SSF55681">
    <property type="entry name" value="Class II aaRS and biotin synthetases"/>
    <property type="match status" value="1"/>
</dbReference>
<dbReference type="Gene3D" id="3.30.930.10">
    <property type="entry name" value="Bira Bifunctional Protein, Domain 2"/>
    <property type="match status" value="1"/>
</dbReference>
<dbReference type="Pfam" id="PF21948">
    <property type="entry name" value="LplA-B_cat"/>
    <property type="match status" value="1"/>
</dbReference>
<evidence type="ECO:0000259" key="1">
    <source>
        <dbReference type="PROSITE" id="PS51733"/>
    </source>
</evidence>
<reference evidence="2 3" key="1">
    <citation type="submission" date="2020-07" db="EMBL/GenBank/DDBJ databases">
        <title>Vibrio marinisediminis sp. nov., isolated from marine sediment.</title>
        <authorList>
            <person name="Ji X."/>
        </authorList>
    </citation>
    <scope>NUCLEOTIDE SEQUENCE [LARGE SCALE GENOMIC DNA]</scope>
    <source>
        <strain evidence="2 3">404</strain>
    </source>
</reference>
<dbReference type="RefSeq" id="WP_182106063.1">
    <property type="nucleotide sequence ID" value="NZ_JACFYF010000001.1"/>
</dbReference>
<evidence type="ECO:0000313" key="3">
    <source>
        <dbReference type="Proteomes" id="UP000571701"/>
    </source>
</evidence>
<dbReference type="EMBL" id="JACFYF010000001">
    <property type="protein sequence ID" value="MBA5761135.1"/>
    <property type="molecule type" value="Genomic_DNA"/>
</dbReference>
<organism evidence="2 3">
    <name type="scientific">Vibrio marinisediminis</name>
    <dbReference type="NCBI Taxonomy" id="2758441"/>
    <lineage>
        <taxon>Bacteria</taxon>
        <taxon>Pseudomonadati</taxon>
        <taxon>Pseudomonadota</taxon>
        <taxon>Gammaproteobacteria</taxon>
        <taxon>Vibrionales</taxon>
        <taxon>Vibrionaceae</taxon>
        <taxon>Vibrio</taxon>
    </lineage>
</organism>
<feature type="domain" description="BPL/LPL catalytic" evidence="1">
    <location>
        <begin position="32"/>
        <end position="233"/>
    </location>
</feature>
<name>A0A7W2FN46_9VIBR</name>
<dbReference type="PANTHER" id="PTHR43679">
    <property type="entry name" value="OCTANOYLTRANSFERASE LIPM-RELATED"/>
    <property type="match status" value="1"/>
</dbReference>
<accession>A0A7W2FN46</accession>
<dbReference type="PROSITE" id="PS51733">
    <property type="entry name" value="BPL_LPL_CATALYTIC"/>
    <property type="match status" value="1"/>
</dbReference>